<feature type="compositionally biased region" description="Polar residues" evidence="3">
    <location>
        <begin position="237"/>
        <end position="247"/>
    </location>
</feature>
<dbReference type="Gene3D" id="2.40.50.140">
    <property type="entry name" value="Nucleic acid-binding proteins"/>
    <property type="match status" value="1"/>
</dbReference>
<dbReference type="RefSeq" id="WP_210846220.1">
    <property type="nucleotide sequence ID" value="NZ_JAGKON010000013.1"/>
</dbReference>
<evidence type="ECO:0000256" key="2">
    <source>
        <dbReference type="PROSITE-ProRule" id="PRU00252"/>
    </source>
</evidence>
<dbReference type="CDD" id="cd04496">
    <property type="entry name" value="SSB_OBF"/>
    <property type="match status" value="1"/>
</dbReference>
<organism evidence="4 5">
    <name type="scientific">Klebsiella oxytoca</name>
    <dbReference type="NCBI Taxonomy" id="571"/>
    <lineage>
        <taxon>Bacteria</taxon>
        <taxon>Pseudomonadati</taxon>
        <taxon>Pseudomonadota</taxon>
        <taxon>Gammaproteobacteria</taxon>
        <taxon>Enterobacterales</taxon>
        <taxon>Enterobacteriaceae</taxon>
        <taxon>Klebsiella/Raoultella group</taxon>
        <taxon>Klebsiella</taxon>
    </lineage>
</organism>
<reference evidence="4 5" key="1">
    <citation type="submission" date="2021-03" db="EMBL/GenBank/DDBJ databases">
        <authorList>
            <person name="Stanton E."/>
        </authorList>
    </citation>
    <scope>NUCLEOTIDE SEQUENCE [LARGE SCALE GENOMIC DNA]</scope>
    <source>
        <strain evidence="4 5">2020EL-00037</strain>
    </source>
</reference>
<name>A0AAP2BJL8_KLEOX</name>
<evidence type="ECO:0000256" key="3">
    <source>
        <dbReference type="SAM" id="MobiDB-lite"/>
    </source>
</evidence>
<dbReference type="AlphaFoldDB" id="A0AAP2BJL8"/>
<dbReference type="SUPFAM" id="SSF50249">
    <property type="entry name" value="Nucleic acid-binding proteins"/>
    <property type="match status" value="1"/>
</dbReference>
<comment type="caution">
    <text evidence="4">The sequence shown here is derived from an EMBL/GenBank/DDBJ whole genome shotgun (WGS) entry which is preliminary data.</text>
</comment>
<dbReference type="InterPro" id="IPR000424">
    <property type="entry name" value="Primosome_PriB/ssb"/>
</dbReference>
<dbReference type="EMBL" id="JAGKON010000013">
    <property type="protein sequence ID" value="MBQ0600813.1"/>
    <property type="molecule type" value="Genomic_DNA"/>
</dbReference>
<proteinExistence type="predicted"/>
<sequence length="259" mass="28439">MFSKATLIGVVGVEPKYKAAVDGKDSLIAFRLGCEVFTNSKKITEWYTIKAFGRVADYLHQTIKKDSSVFLEASIRNKRWIVNGVERQGIEFHAFTARVMSDADAINHPQTDTLSSPAPVASENLLFPEMDKTENHAVEQPKQPPKPLTAEEARQVASRFRQTFEAHKQRIADLATKAPVKEEVMKHEQVSSTPTPTSADGRNPAINSCVSIPTTEISSGSSVTDNLLKAKSTLSRNSGRALNNSNGYAHVRGGWSNVQ</sequence>
<evidence type="ECO:0000313" key="4">
    <source>
        <dbReference type="EMBL" id="MBQ0600813.1"/>
    </source>
</evidence>
<feature type="compositionally biased region" description="Polar residues" evidence="3">
    <location>
        <begin position="190"/>
        <end position="204"/>
    </location>
</feature>
<keyword evidence="1 2" id="KW-0238">DNA-binding</keyword>
<evidence type="ECO:0000313" key="5">
    <source>
        <dbReference type="Proteomes" id="UP000673434"/>
    </source>
</evidence>
<feature type="region of interest" description="Disordered" evidence="3">
    <location>
        <begin position="237"/>
        <end position="259"/>
    </location>
</feature>
<dbReference type="GO" id="GO:0003697">
    <property type="term" value="F:single-stranded DNA binding"/>
    <property type="evidence" value="ECO:0007669"/>
    <property type="project" value="InterPro"/>
</dbReference>
<dbReference type="InterPro" id="IPR012340">
    <property type="entry name" value="NA-bd_OB-fold"/>
</dbReference>
<keyword evidence="5" id="KW-1185">Reference proteome</keyword>
<accession>A0AAP2BJL8</accession>
<evidence type="ECO:0000256" key="1">
    <source>
        <dbReference type="ARBA" id="ARBA00023125"/>
    </source>
</evidence>
<gene>
    <name evidence="4" type="ORF">J7S78_13530</name>
</gene>
<dbReference type="PROSITE" id="PS50935">
    <property type="entry name" value="SSB"/>
    <property type="match status" value="1"/>
</dbReference>
<feature type="region of interest" description="Disordered" evidence="3">
    <location>
        <begin position="182"/>
        <end position="204"/>
    </location>
</feature>
<dbReference type="Proteomes" id="UP000673434">
    <property type="component" value="Unassembled WGS sequence"/>
</dbReference>
<protein>
    <submittedName>
        <fullName evidence="4">Single-stranded DNA-binding protein</fullName>
    </submittedName>
</protein>
<dbReference type="Pfam" id="PF00436">
    <property type="entry name" value="SSB"/>
    <property type="match status" value="1"/>
</dbReference>